<dbReference type="AlphaFoldDB" id="A0A516X679"/>
<feature type="transmembrane region" description="Helical" evidence="1">
    <location>
        <begin position="65"/>
        <end position="92"/>
    </location>
</feature>
<feature type="transmembrane region" description="Helical" evidence="1">
    <location>
        <begin position="113"/>
        <end position="133"/>
    </location>
</feature>
<evidence type="ECO:0000256" key="1">
    <source>
        <dbReference type="SAM" id="Phobius"/>
    </source>
</evidence>
<accession>A0A516X679</accession>
<reference evidence="2 3" key="2">
    <citation type="submission" date="2019-07" db="EMBL/GenBank/DDBJ databases">
        <authorList>
            <person name="Huang Y."/>
        </authorList>
    </citation>
    <scope>NUCLEOTIDE SEQUENCE [LARGE SCALE GENOMIC DNA]</scope>
    <source>
        <strain evidence="2 3">HY188</strain>
    </source>
</reference>
<sequence length="422" mass="45512">MRVQRAVLDLGRVPKGKRPVLRMIQRRRRVRASVVTVVYVAAGAGIGVAAGSIRTGPMVQVDPVVQLLAAVAGGLLTLIGIVISLLFLVVQFAVTAQSPRLNLFRDNPLITHLYALMLGVLVNVVVAGAMVYQKPTVSVAVPAVVIVLLIVSLLLLRVVQVAAIRAVQLAPILEAVGARARDVIDALYPEAGSVSVPSASGFEDKPCCTVRWPNRTARLRQVDFPALVRRLGENGCRARMVAGPGKLLREGDVVLQVHGDSCVRIADELLLYFEVGLERNFDQDPTFGFRLLNDIALRALSSAVNDPYTAIQAIDEIEALLRALATRELRIGELCDADGELRLVFETPTWDQFVGYAVDELFDGMRSIRSVHARIAAMLAEVRAIAPPERWDALDRRARELAARTAAGGDAATTPPVGHAGS</sequence>
<keyword evidence="3" id="KW-1185">Reference proteome</keyword>
<proteinExistence type="predicted"/>
<keyword evidence="1" id="KW-0472">Membrane</keyword>
<reference evidence="2 3" key="1">
    <citation type="submission" date="2019-07" db="EMBL/GenBank/DDBJ databases">
        <title>Tomitella cavernea sp. nov., an actinomycete isolated from soil.</title>
        <authorList>
            <person name="Cheng J."/>
        </authorList>
    </citation>
    <scope>NUCLEOTIDE SEQUENCE [LARGE SCALE GENOMIC DNA]</scope>
    <source>
        <strain evidence="2 3">HY188</strain>
    </source>
</reference>
<name>A0A516X679_9ACTN</name>
<dbReference type="KEGG" id="toy:FO059_16155"/>
<dbReference type="RefSeq" id="WP_143909979.1">
    <property type="nucleotide sequence ID" value="NZ_CP041765.1"/>
</dbReference>
<gene>
    <name evidence="2" type="ORF">FO059_16155</name>
</gene>
<dbReference type="InterPro" id="IPR018723">
    <property type="entry name" value="DUF2254_membrane"/>
</dbReference>
<feature type="transmembrane region" description="Helical" evidence="1">
    <location>
        <begin position="32"/>
        <end position="53"/>
    </location>
</feature>
<dbReference type="Proteomes" id="UP000317344">
    <property type="component" value="Chromosome"/>
</dbReference>
<keyword evidence="1" id="KW-0812">Transmembrane</keyword>
<dbReference type="Pfam" id="PF10011">
    <property type="entry name" value="DUF2254"/>
    <property type="match status" value="1"/>
</dbReference>
<evidence type="ECO:0000313" key="2">
    <source>
        <dbReference type="EMBL" id="QDQ98574.1"/>
    </source>
</evidence>
<dbReference type="OrthoDB" id="2955631at2"/>
<protein>
    <submittedName>
        <fullName evidence="2">DUF2254 domain-containing protein</fullName>
    </submittedName>
</protein>
<feature type="transmembrane region" description="Helical" evidence="1">
    <location>
        <begin position="139"/>
        <end position="159"/>
    </location>
</feature>
<keyword evidence="1" id="KW-1133">Transmembrane helix</keyword>
<evidence type="ECO:0000313" key="3">
    <source>
        <dbReference type="Proteomes" id="UP000317344"/>
    </source>
</evidence>
<dbReference type="EMBL" id="CP041765">
    <property type="protein sequence ID" value="QDQ98574.1"/>
    <property type="molecule type" value="Genomic_DNA"/>
</dbReference>
<organism evidence="2 3">
    <name type="scientific">Tomitella fengzijianii</name>
    <dbReference type="NCBI Taxonomy" id="2597660"/>
    <lineage>
        <taxon>Bacteria</taxon>
        <taxon>Bacillati</taxon>
        <taxon>Actinomycetota</taxon>
        <taxon>Actinomycetes</taxon>
        <taxon>Mycobacteriales</taxon>
        <taxon>Tomitella</taxon>
    </lineage>
</organism>